<dbReference type="Pfam" id="PF18911">
    <property type="entry name" value="PKD_4"/>
    <property type="match status" value="1"/>
</dbReference>
<name>A0A7M2WRB2_9BACT</name>
<dbReference type="InterPro" id="IPR035986">
    <property type="entry name" value="PKD_dom_sf"/>
</dbReference>
<dbReference type="InterPro" id="IPR022409">
    <property type="entry name" value="PKD/Chitinase_dom"/>
</dbReference>
<dbReference type="InterPro" id="IPR011049">
    <property type="entry name" value="Serralysin-like_metalloprot_C"/>
</dbReference>
<dbReference type="InterPro" id="IPR018511">
    <property type="entry name" value="Hemolysin-typ_Ca-bd_CS"/>
</dbReference>
<evidence type="ECO:0000259" key="4">
    <source>
        <dbReference type="PROSITE" id="PS50093"/>
    </source>
</evidence>
<gene>
    <name evidence="5" type="ORF">IPV69_17035</name>
</gene>
<dbReference type="CDD" id="cd00146">
    <property type="entry name" value="PKD"/>
    <property type="match status" value="1"/>
</dbReference>
<organism evidence="5 6">
    <name type="scientific">Humisphaera borealis</name>
    <dbReference type="NCBI Taxonomy" id="2807512"/>
    <lineage>
        <taxon>Bacteria</taxon>
        <taxon>Pseudomonadati</taxon>
        <taxon>Planctomycetota</taxon>
        <taxon>Phycisphaerae</taxon>
        <taxon>Tepidisphaerales</taxon>
        <taxon>Tepidisphaeraceae</taxon>
        <taxon>Humisphaera</taxon>
    </lineage>
</organism>
<dbReference type="KEGG" id="hbs:IPV69_17035"/>
<protein>
    <submittedName>
        <fullName evidence="5">PKD domain-containing protein</fullName>
    </submittedName>
</protein>
<accession>A0A7M2WRB2</accession>
<feature type="region of interest" description="Disordered" evidence="3">
    <location>
        <begin position="182"/>
        <end position="338"/>
    </location>
</feature>
<dbReference type="PANTHER" id="PTHR38340">
    <property type="entry name" value="S-LAYER PROTEIN"/>
    <property type="match status" value="1"/>
</dbReference>
<dbReference type="PRINTS" id="PR00313">
    <property type="entry name" value="CABNDNGRPT"/>
</dbReference>
<evidence type="ECO:0000256" key="2">
    <source>
        <dbReference type="ARBA" id="ARBA00022525"/>
    </source>
</evidence>
<dbReference type="InterPro" id="IPR013783">
    <property type="entry name" value="Ig-like_fold"/>
</dbReference>
<dbReference type="PROSITE" id="PS50093">
    <property type="entry name" value="PKD"/>
    <property type="match status" value="1"/>
</dbReference>
<dbReference type="Pfam" id="PF00353">
    <property type="entry name" value="HemolysinCabind"/>
    <property type="match status" value="3"/>
</dbReference>
<sequence length="904" mass="94874">MSQKARKPGSMRDRSDAQWSGAQVETHPLLVAFADPPTPFGGFAATPNAIDQAIAEVLEDRTMMSTVTLTNGVLTIDAAGDARLKANVTQNAAADKIRVFASGSDDRRQSFPRVQVREIEIIGSNGDDSIHLAKNVNVPAVIQSGEGNDRIVGGAGDDVIDAGLGNDKVKGGRGDDILAGAEGDDLLRGGDGNDELRGGEGADTLAGDDGNDTILGQAGNDRMLGGAGNDTLTGGEGRDRFYGGAGSNDLTDSSAGDRGGRSQPPVIGDGNSTNNGGSTDNTNPTPPSTDTPDPTDEVPGNNGSNNGSSNNNGSTNGSNNGGNTSNNGGSTTSAGANSSGDWGGAFDASQAKSAAPKAVLRFVAGSQSGPAGHTVNVNANSTQFFNGDFIGASFEWDFGDAGSEYNKLIGWNAAHTYDKPGTYTVKLTVTDIGGKSTTVTSTVLITPDARESIFVDAKSGNDNNDGSSDAKAVRTLERASKLAGDNTRILLKKGQTFEVSDSIRIAGRNVIVDSYGPGSSAPTIKKIAGLGNSIFYIAPTATGFIAQNIWLDSMWDFASAYGKKKIPAEGFTVTADNFTVRNSAFFNINTGVQTETGPTGVLVQKNYFSHGIRSYGIWAQGYDHAYLGNVMVNSQVEHLIRADGADGKGVIRVLIHDNDLSRTVDNGKGTIELRTASWFYVSDNRIKGGTLRAGLQAIDQTQFPNWAAYKTEYGVIENNITEKVYINIRPGTDHLAIRNNVVRLDDFYAIQLENIEAGYDQVRKTEDVRIERNTVISMGSTGQFLRVHGKASGVVVKNNLYVAPHLNLDGSGRTAAISVSSVGDLSGFVEISGNVWPDLEGNSKQGGLNYVGPDMPIRTGYKDADDWESLPQVKSDVYRNVTLGNGYQARIGSVAAGSSVAKAA</sequence>
<proteinExistence type="predicted"/>
<dbReference type="Proteomes" id="UP000593765">
    <property type="component" value="Chromosome"/>
</dbReference>
<keyword evidence="6" id="KW-1185">Reference proteome</keyword>
<feature type="domain" description="PKD" evidence="4">
    <location>
        <begin position="392"/>
        <end position="452"/>
    </location>
</feature>
<dbReference type="InterPro" id="IPR000601">
    <property type="entry name" value="PKD_dom"/>
</dbReference>
<dbReference type="Gene3D" id="2.60.40.10">
    <property type="entry name" value="Immunoglobulins"/>
    <property type="match status" value="1"/>
</dbReference>
<dbReference type="SUPFAM" id="SSF51126">
    <property type="entry name" value="Pectin lyase-like"/>
    <property type="match status" value="1"/>
</dbReference>
<keyword evidence="2" id="KW-0964">Secreted</keyword>
<dbReference type="GO" id="GO:0005576">
    <property type="term" value="C:extracellular region"/>
    <property type="evidence" value="ECO:0007669"/>
    <property type="project" value="UniProtKB-SubCell"/>
</dbReference>
<dbReference type="EMBL" id="CP063458">
    <property type="protein sequence ID" value="QOV87963.1"/>
    <property type="molecule type" value="Genomic_DNA"/>
</dbReference>
<comment type="subcellular location">
    <subcellularLocation>
        <location evidence="1">Secreted</location>
    </subcellularLocation>
</comment>
<dbReference type="PANTHER" id="PTHR38340:SF1">
    <property type="entry name" value="S-LAYER PROTEIN"/>
    <property type="match status" value="1"/>
</dbReference>
<dbReference type="SUPFAM" id="SSF51120">
    <property type="entry name" value="beta-Roll"/>
    <property type="match status" value="2"/>
</dbReference>
<feature type="compositionally biased region" description="Low complexity" evidence="3">
    <location>
        <begin position="268"/>
        <end position="283"/>
    </location>
</feature>
<dbReference type="AlphaFoldDB" id="A0A7M2WRB2"/>
<feature type="region of interest" description="Disordered" evidence="3">
    <location>
        <begin position="1"/>
        <end position="21"/>
    </location>
</feature>
<dbReference type="InterPro" id="IPR001343">
    <property type="entry name" value="Hemolysn_Ca-bd"/>
</dbReference>
<dbReference type="SMART" id="SM00089">
    <property type="entry name" value="PKD"/>
    <property type="match status" value="1"/>
</dbReference>
<dbReference type="RefSeq" id="WP_206290924.1">
    <property type="nucleotide sequence ID" value="NZ_CP063458.1"/>
</dbReference>
<dbReference type="Gene3D" id="2.150.10.10">
    <property type="entry name" value="Serralysin-like metalloprotease, C-terminal"/>
    <property type="match status" value="2"/>
</dbReference>
<dbReference type="InterPro" id="IPR011050">
    <property type="entry name" value="Pectin_lyase_fold/virulence"/>
</dbReference>
<evidence type="ECO:0000313" key="6">
    <source>
        <dbReference type="Proteomes" id="UP000593765"/>
    </source>
</evidence>
<reference evidence="5 6" key="1">
    <citation type="submission" date="2020-10" db="EMBL/GenBank/DDBJ databases">
        <title>Wide distribution of Phycisphaera-like planctomycetes from WD2101 soil group in peatlands and genome analysis of the first cultivated representative.</title>
        <authorList>
            <person name="Dedysh S.N."/>
            <person name="Beletsky A.V."/>
            <person name="Ivanova A."/>
            <person name="Kulichevskaya I.S."/>
            <person name="Suzina N.E."/>
            <person name="Philippov D.A."/>
            <person name="Rakitin A.L."/>
            <person name="Mardanov A.V."/>
            <person name="Ravin N.V."/>
        </authorList>
    </citation>
    <scope>NUCLEOTIDE SEQUENCE [LARGE SCALE GENOMIC DNA]</scope>
    <source>
        <strain evidence="5 6">M1803</strain>
    </source>
</reference>
<dbReference type="InterPro" id="IPR050557">
    <property type="entry name" value="RTX_toxin/Mannuronan_C5-epim"/>
</dbReference>
<dbReference type="GO" id="GO:0005509">
    <property type="term" value="F:calcium ion binding"/>
    <property type="evidence" value="ECO:0007669"/>
    <property type="project" value="InterPro"/>
</dbReference>
<dbReference type="PROSITE" id="PS00330">
    <property type="entry name" value="HEMOLYSIN_CALCIUM"/>
    <property type="match status" value="2"/>
</dbReference>
<evidence type="ECO:0000256" key="3">
    <source>
        <dbReference type="SAM" id="MobiDB-lite"/>
    </source>
</evidence>
<feature type="compositionally biased region" description="Low complexity" evidence="3">
    <location>
        <begin position="300"/>
        <end position="338"/>
    </location>
</feature>
<dbReference type="SUPFAM" id="SSF49299">
    <property type="entry name" value="PKD domain"/>
    <property type="match status" value="1"/>
</dbReference>
<evidence type="ECO:0000256" key="1">
    <source>
        <dbReference type="ARBA" id="ARBA00004613"/>
    </source>
</evidence>
<evidence type="ECO:0000313" key="5">
    <source>
        <dbReference type="EMBL" id="QOV87963.1"/>
    </source>
</evidence>